<dbReference type="InterPro" id="IPR023418">
    <property type="entry name" value="Thyroxine_BS"/>
</dbReference>
<protein>
    <recommendedName>
        <fullName evidence="2">hydroxyisourate hydrolase</fullName>
        <ecNumber evidence="2">3.5.2.17</ecNumber>
    </recommendedName>
</protein>
<evidence type="ECO:0000256" key="3">
    <source>
        <dbReference type="ARBA" id="ARBA00022631"/>
    </source>
</evidence>
<keyword evidence="9" id="KW-1185">Reference proteome</keyword>
<feature type="compositionally biased region" description="Basic and acidic residues" evidence="6">
    <location>
        <begin position="1"/>
        <end position="11"/>
    </location>
</feature>
<dbReference type="InterPro" id="IPR056136">
    <property type="entry name" value="DUF7719"/>
</dbReference>
<dbReference type="CDD" id="cd05822">
    <property type="entry name" value="TLP_HIUase"/>
    <property type="match status" value="1"/>
</dbReference>
<dbReference type="OrthoDB" id="10265230at2759"/>
<dbReference type="InterPro" id="IPR014306">
    <property type="entry name" value="Hydroxyisourate_hydrolase"/>
</dbReference>
<dbReference type="PANTHER" id="PTHR37846">
    <property type="entry name" value="YALI0B21296P"/>
    <property type="match status" value="1"/>
</dbReference>
<evidence type="ECO:0000313" key="8">
    <source>
        <dbReference type="EMBL" id="EST07734.1"/>
    </source>
</evidence>
<feature type="domain" description="Transthyretin/hydroxyisourate hydrolase" evidence="7">
    <location>
        <begin position="271"/>
        <end position="391"/>
    </location>
</feature>
<keyword evidence="3" id="KW-0659">Purine metabolism</keyword>
<dbReference type="Proteomes" id="UP000019377">
    <property type="component" value="Unassembled WGS sequence"/>
</dbReference>
<dbReference type="GeneID" id="27419878"/>
<dbReference type="eggNOG" id="KOG3006">
    <property type="taxonomic scope" value="Eukaryota"/>
</dbReference>
<feature type="region of interest" description="Disordered" evidence="6">
    <location>
        <begin position="1"/>
        <end position="32"/>
    </location>
</feature>
<dbReference type="PRINTS" id="PR00189">
    <property type="entry name" value="TRNSTHYRETIN"/>
</dbReference>
<evidence type="ECO:0000256" key="6">
    <source>
        <dbReference type="SAM" id="MobiDB-lite"/>
    </source>
</evidence>
<sequence>MARLTEVHDGSDSDDAASTSRQTRPGLTQDEQEQILHKFGLIEKLGLPKDFVTMEEAQAQLDALNRAKSKGGSRRAPEADDDDSDDDYGVASDHELDGDDTANRLMQEQEATEMSPRVESILDLVIWTMPFGFMYTLLDVLVRQQYGETVGFTDEVARLARALPVLAFFIHYNLTSQRQALIQGMLFVLCSACGCSLIHIVNKSSYDVVVQRVAPLGTLWIFSVVRLDLLPACISLALTAMFVKQTELKIMFDYAFDKKVVERSLRQAAIMSKSPITCHVLDSTLGKPASNVRVQLEALSPLNSQFHILATGSTNADGRCPDLLAGHTSQDVLAPKGIFKMTFFTGEYFDKAGRNTFYPQVEILFQLSDSPDPHYHIPLLLSPFSYTTYRGS</sequence>
<dbReference type="PROSITE" id="PS00768">
    <property type="entry name" value="TRANSTHYRETIN_1"/>
    <property type="match status" value="1"/>
</dbReference>
<dbReference type="EC" id="3.5.2.17" evidence="2"/>
<evidence type="ECO:0000256" key="4">
    <source>
        <dbReference type="ARBA" id="ARBA00022801"/>
    </source>
</evidence>
<dbReference type="OMA" id="IWTMPFG"/>
<proteinExistence type="predicted"/>
<dbReference type="PANTHER" id="PTHR37846:SF1">
    <property type="entry name" value="DEACETYLASE-LIKE PROTEIN"/>
    <property type="match status" value="1"/>
</dbReference>
<dbReference type="PROSITE" id="PS00769">
    <property type="entry name" value="TRANSTHYRETIN_2"/>
    <property type="match status" value="1"/>
</dbReference>
<accession>V5EYE1</accession>
<evidence type="ECO:0000256" key="2">
    <source>
        <dbReference type="ARBA" id="ARBA00012609"/>
    </source>
</evidence>
<dbReference type="Pfam" id="PF24841">
    <property type="entry name" value="DUF7719"/>
    <property type="match status" value="1"/>
</dbReference>
<evidence type="ECO:0000259" key="7">
    <source>
        <dbReference type="SMART" id="SM00095"/>
    </source>
</evidence>
<dbReference type="HOGENOM" id="CLU_704220_0_0_1"/>
<dbReference type="NCBIfam" id="TIGR02962">
    <property type="entry name" value="hdxy_isourate"/>
    <property type="match status" value="1"/>
</dbReference>
<dbReference type="InterPro" id="IPR023416">
    <property type="entry name" value="Transthyretin/HIU_hydrolase_d"/>
</dbReference>
<dbReference type="InterPro" id="IPR036817">
    <property type="entry name" value="Transthyretin/HIU_hydrolase_sf"/>
</dbReference>
<organism evidence="8 9">
    <name type="scientific">Kalmanozyma brasiliensis (strain GHG001)</name>
    <name type="common">Yeast</name>
    <name type="synonym">Pseudozyma brasiliensis</name>
    <dbReference type="NCBI Taxonomy" id="1365824"/>
    <lineage>
        <taxon>Eukaryota</taxon>
        <taxon>Fungi</taxon>
        <taxon>Dikarya</taxon>
        <taxon>Basidiomycota</taxon>
        <taxon>Ustilaginomycotina</taxon>
        <taxon>Ustilaginomycetes</taxon>
        <taxon>Ustilaginales</taxon>
        <taxon>Ustilaginaceae</taxon>
        <taxon>Kalmanozyma</taxon>
    </lineage>
</organism>
<dbReference type="SMART" id="SM00095">
    <property type="entry name" value="TR_THY"/>
    <property type="match status" value="1"/>
</dbReference>
<reference evidence="9" key="1">
    <citation type="journal article" date="2013" name="Genome Announc.">
        <title>Draft genome sequence of Pseudozyma brasiliensis sp. nov. strain GHG001, a high producer of endo-1,4-xylanase isolated from an insect pest of sugarcane.</title>
        <authorList>
            <person name="Oliveira J.V.D.C."/>
            <person name="dos Santos R.A.C."/>
            <person name="Borges T.A."/>
            <person name="Riano-Pachon D.M."/>
            <person name="Goldman G.H."/>
        </authorList>
    </citation>
    <scope>NUCLEOTIDE SEQUENCE [LARGE SCALE GENOMIC DNA]</scope>
    <source>
        <strain evidence="9">GHG001</strain>
    </source>
</reference>
<evidence type="ECO:0000256" key="5">
    <source>
        <dbReference type="PIRSR" id="PIRSR600895-51"/>
    </source>
</evidence>
<feature type="compositionally biased region" description="Acidic residues" evidence="6">
    <location>
        <begin position="79"/>
        <end position="88"/>
    </location>
</feature>
<dbReference type="Pfam" id="PF00576">
    <property type="entry name" value="Transthyretin"/>
    <property type="match status" value="1"/>
</dbReference>
<comment type="catalytic activity">
    <reaction evidence="1">
        <text>5-hydroxyisourate + H2O = 5-hydroxy-2-oxo-4-ureido-2,5-dihydro-1H-imidazole-5-carboxylate + H(+)</text>
        <dbReference type="Rhea" id="RHEA:23736"/>
        <dbReference type="ChEBI" id="CHEBI:15377"/>
        <dbReference type="ChEBI" id="CHEBI:15378"/>
        <dbReference type="ChEBI" id="CHEBI:18072"/>
        <dbReference type="ChEBI" id="CHEBI:58639"/>
        <dbReference type="EC" id="3.5.2.17"/>
    </reaction>
</comment>
<feature type="binding site" evidence="5">
    <location>
        <position position="319"/>
    </location>
    <ligand>
        <name>substrate</name>
    </ligand>
</feature>
<keyword evidence="4" id="KW-0378">Hydrolase</keyword>
<evidence type="ECO:0000256" key="1">
    <source>
        <dbReference type="ARBA" id="ARBA00001043"/>
    </source>
</evidence>
<feature type="region of interest" description="Disordered" evidence="6">
    <location>
        <begin position="64"/>
        <end position="100"/>
    </location>
</feature>
<dbReference type="STRING" id="1365824.V5EYE1"/>
<dbReference type="GO" id="GO:0033971">
    <property type="term" value="F:hydroxyisourate hydrolase activity"/>
    <property type="evidence" value="ECO:0007669"/>
    <property type="project" value="UniProtKB-EC"/>
</dbReference>
<dbReference type="AlphaFoldDB" id="V5EYE1"/>
<dbReference type="InterPro" id="IPR023419">
    <property type="entry name" value="Transthyretin_CS"/>
</dbReference>
<dbReference type="EMBL" id="KI545862">
    <property type="protein sequence ID" value="EST07734.1"/>
    <property type="molecule type" value="Genomic_DNA"/>
</dbReference>
<feature type="binding site" evidence="5">
    <location>
        <position position="389"/>
    </location>
    <ligand>
        <name>substrate</name>
    </ligand>
</feature>
<feature type="binding site" evidence="5">
    <location>
        <position position="279"/>
    </location>
    <ligand>
        <name>substrate</name>
    </ligand>
</feature>
<dbReference type="GO" id="GO:0006144">
    <property type="term" value="P:purine nucleobase metabolic process"/>
    <property type="evidence" value="ECO:0007669"/>
    <property type="project" value="UniProtKB-KW"/>
</dbReference>
<name>V5EYE1_KALBG</name>
<gene>
    <name evidence="8" type="ORF">PSEUBRA_SCAF2g02809</name>
</gene>
<evidence type="ECO:0000313" key="9">
    <source>
        <dbReference type="Proteomes" id="UP000019377"/>
    </source>
</evidence>
<dbReference type="InterPro" id="IPR000895">
    <property type="entry name" value="Transthyretin/HIU_hydrolase"/>
</dbReference>
<dbReference type="SUPFAM" id="SSF49472">
    <property type="entry name" value="Transthyretin (synonym: prealbumin)"/>
    <property type="match status" value="1"/>
</dbReference>
<dbReference type="Gene3D" id="2.60.40.180">
    <property type="entry name" value="Transthyretin/hydroxyisourate hydrolase domain"/>
    <property type="match status" value="1"/>
</dbReference>